<evidence type="ECO:0000313" key="3">
    <source>
        <dbReference type="Proteomes" id="UP000799291"/>
    </source>
</evidence>
<evidence type="ECO:0000256" key="1">
    <source>
        <dbReference type="SAM" id="MobiDB-lite"/>
    </source>
</evidence>
<reference evidence="2" key="1">
    <citation type="journal article" date="2020" name="Stud. Mycol.">
        <title>101 Dothideomycetes genomes: a test case for predicting lifestyles and emergence of pathogens.</title>
        <authorList>
            <person name="Haridas S."/>
            <person name="Albert R."/>
            <person name="Binder M."/>
            <person name="Bloem J."/>
            <person name="Labutti K."/>
            <person name="Salamov A."/>
            <person name="Andreopoulos B."/>
            <person name="Baker S."/>
            <person name="Barry K."/>
            <person name="Bills G."/>
            <person name="Bluhm B."/>
            <person name="Cannon C."/>
            <person name="Castanera R."/>
            <person name="Culley D."/>
            <person name="Daum C."/>
            <person name="Ezra D."/>
            <person name="Gonzalez J."/>
            <person name="Henrissat B."/>
            <person name="Kuo A."/>
            <person name="Liang C."/>
            <person name="Lipzen A."/>
            <person name="Lutzoni F."/>
            <person name="Magnuson J."/>
            <person name="Mondo S."/>
            <person name="Nolan M."/>
            <person name="Ohm R."/>
            <person name="Pangilinan J."/>
            <person name="Park H.-J."/>
            <person name="Ramirez L."/>
            <person name="Alfaro M."/>
            <person name="Sun H."/>
            <person name="Tritt A."/>
            <person name="Yoshinaga Y."/>
            <person name="Zwiers L.-H."/>
            <person name="Turgeon B."/>
            <person name="Goodwin S."/>
            <person name="Spatafora J."/>
            <person name="Crous P."/>
            <person name="Grigoriev I."/>
        </authorList>
    </citation>
    <scope>NUCLEOTIDE SEQUENCE</scope>
    <source>
        <strain evidence="2">CBS 122367</strain>
    </source>
</reference>
<proteinExistence type="predicted"/>
<organism evidence="2 3">
    <name type="scientific">Lentithecium fluviatile CBS 122367</name>
    <dbReference type="NCBI Taxonomy" id="1168545"/>
    <lineage>
        <taxon>Eukaryota</taxon>
        <taxon>Fungi</taxon>
        <taxon>Dikarya</taxon>
        <taxon>Ascomycota</taxon>
        <taxon>Pezizomycotina</taxon>
        <taxon>Dothideomycetes</taxon>
        <taxon>Pleosporomycetidae</taxon>
        <taxon>Pleosporales</taxon>
        <taxon>Massarineae</taxon>
        <taxon>Lentitheciaceae</taxon>
        <taxon>Lentithecium</taxon>
    </lineage>
</organism>
<protein>
    <submittedName>
        <fullName evidence="2">Uncharacterized protein</fullName>
    </submittedName>
</protein>
<name>A0A6G1IXR2_9PLEO</name>
<dbReference type="EMBL" id="MU005586">
    <property type="protein sequence ID" value="KAF2682753.1"/>
    <property type="molecule type" value="Genomic_DNA"/>
</dbReference>
<dbReference type="OrthoDB" id="10677873at2759"/>
<dbReference type="AlphaFoldDB" id="A0A6G1IXR2"/>
<feature type="region of interest" description="Disordered" evidence="1">
    <location>
        <begin position="372"/>
        <end position="412"/>
    </location>
</feature>
<accession>A0A6G1IXR2</accession>
<keyword evidence="3" id="KW-1185">Reference proteome</keyword>
<evidence type="ECO:0000313" key="2">
    <source>
        <dbReference type="EMBL" id="KAF2682753.1"/>
    </source>
</evidence>
<feature type="compositionally biased region" description="Pro residues" evidence="1">
    <location>
        <begin position="261"/>
        <end position="270"/>
    </location>
</feature>
<feature type="compositionally biased region" description="Polar residues" evidence="1">
    <location>
        <begin position="225"/>
        <end position="257"/>
    </location>
</feature>
<dbReference type="Proteomes" id="UP000799291">
    <property type="component" value="Unassembled WGS sequence"/>
</dbReference>
<sequence>MPIRICKVRCNTSIRASNRSPWDGWLRFDNGSLDVFETFGGPSTFHHRQTYQNRPCTVLSQSVYSRPTRADSPDWGTDCALTRTPTPAPNADAGHEYDPFRWQGFSGYSPAPNPFTSRSRPSSIQLHMPTFLKGRRSIGRTNRHSTIASIYNPPPATRNFAGRGLTRRASNAESIFSTRKFSTNPHPFGVGPDLRLRSIDELGVLPPIEASSDESLSTAPHPAFTNPSATPSTIALHSPSAPTSAESLNPRSHTYSATPTLHPPCPPSPTINPTHAGPNEPNPFLLLPSPQFPLTLVTATRLPSMLELVESPRWSQRSLTTVPDSTSEHNGLGLRRMTSDLVDVLSSFHIDGEGSLGWGENARVETLERPQICGRARSSDGIETTDFGSDQRKNGEDDDEECESRGRTRMRPGECLLVW</sequence>
<gene>
    <name evidence="2" type="ORF">K458DRAFT_54557</name>
</gene>
<feature type="region of interest" description="Disordered" evidence="1">
    <location>
        <begin position="211"/>
        <end position="279"/>
    </location>
</feature>